<evidence type="ECO:0000256" key="2">
    <source>
        <dbReference type="ARBA" id="ARBA00012543"/>
    </source>
</evidence>
<dbReference type="PANTHER" id="PTHR22914">
    <property type="entry name" value="CHITIN SYNTHASE"/>
    <property type="match status" value="1"/>
</dbReference>
<evidence type="ECO:0000256" key="3">
    <source>
        <dbReference type="ARBA" id="ARBA00022475"/>
    </source>
</evidence>
<dbReference type="GO" id="GO:0005886">
    <property type="term" value="C:plasma membrane"/>
    <property type="evidence" value="ECO:0007669"/>
    <property type="project" value="UniProtKB-SubCell"/>
</dbReference>
<dbReference type="AlphaFoldDB" id="A0A6A6A573"/>
<evidence type="ECO:0000256" key="4">
    <source>
        <dbReference type="ARBA" id="ARBA00022676"/>
    </source>
</evidence>
<dbReference type="OrthoDB" id="370884at2759"/>
<keyword evidence="8 10" id="KW-0472">Membrane</keyword>
<evidence type="ECO:0000313" key="11">
    <source>
        <dbReference type="EMBL" id="KAF2126323.1"/>
    </source>
</evidence>
<evidence type="ECO:0000256" key="5">
    <source>
        <dbReference type="ARBA" id="ARBA00022679"/>
    </source>
</evidence>
<dbReference type="GO" id="GO:0030428">
    <property type="term" value="C:cell septum"/>
    <property type="evidence" value="ECO:0007669"/>
    <property type="project" value="TreeGrafter"/>
</dbReference>
<dbReference type="GO" id="GO:0006031">
    <property type="term" value="P:chitin biosynthetic process"/>
    <property type="evidence" value="ECO:0007669"/>
    <property type="project" value="TreeGrafter"/>
</dbReference>
<name>A0A6A6A573_9PLEO</name>
<dbReference type="GO" id="GO:0004100">
    <property type="term" value="F:chitin synthase activity"/>
    <property type="evidence" value="ECO:0007669"/>
    <property type="project" value="UniProtKB-EC"/>
</dbReference>
<protein>
    <recommendedName>
        <fullName evidence="2">chitin synthase</fullName>
        <ecNumber evidence="2">2.4.1.16</ecNumber>
    </recommendedName>
</protein>
<dbReference type="EMBL" id="ML977513">
    <property type="protein sequence ID" value="KAF2126323.1"/>
    <property type="molecule type" value="Genomic_DNA"/>
</dbReference>
<keyword evidence="12" id="KW-1185">Reference proteome</keyword>
<dbReference type="SUPFAM" id="SSF53448">
    <property type="entry name" value="Nucleotide-diphospho-sugar transferases"/>
    <property type="match status" value="1"/>
</dbReference>
<dbReference type="Pfam" id="PF03142">
    <property type="entry name" value="Chitin_synth_2"/>
    <property type="match status" value="2"/>
</dbReference>
<evidence type="ECO:0000313" key="12">
    <source>
        <dbReference type="Proteomes" id="UP000799771"/>
    </source>
</evidence>
<dbReference type="RefSeq" id="XP_033520715.1">
    <property type="nucleotide sequence ID" value="XM_033672042.1"/>
</dbReference>
<dbReference type="InterPro" id="IPR029044">
    <property type="entry name" value="Nucleotide-diphossugar_trans"/>
</dbReference>
<dbReference type="GO" id="GO:0031505">
    <property type="term" value="P:fungal-type cell wall organization"/>
    <property type="evidence" value="ECO:0007669"/>
    <property type="project" value="TreeGrafter"/>
</dbReference>
<evidence type="ECO:0000256" key="1">
    <source>
        <dbReference type="ARBA" id="ARBA00004651"/>
    </source>
</evidence>
<dbReference type="Proteomes" id="UP000799771">
    <property type="component" value="Unassembled WGS sequence"/>
</dbReference>
<evidence type="ECO:0000256" key="10">
    <source>
        <dbReference type="SAM" id="Phobius"/>
    </source>
</evidence>
<keyword evidence="4" id="KW-0328">Glycosyltransferase</keyword>
<evidence type="ECO:0000256" key="8">
    <source>
        <dbReference type="ARBA" id="ARBA00023136"/>
    </source>
</evidence>
<keyword evidence="6 10" id="KW-0812">Transmembrane</keyword>
<dbReference type="PANTHER" id="PTHR22914:SF13">
    <property type="entry name" value="CHITIN SYNTHASE"/>
    <property type="match status" value="1"/>
</dbReference>
<gene>
    <name evidence="11" type="ORF">P153DRAFT_407403</name>
</gene>
<feature type="transmembrane region" description="Helical" evidence="10">
    <location>
        <begin position="56"/>
        <end position="73"/>
    </location>
</feature>
<dbReference type="GeneID" id="54412474"/>
<dbReference type="EC" id="2.4.1.16" evidence="2"/>
<organism evidence="11 12">
    <name type="scientific">Dothidotthia symphoricarpi CBS 119687</name>
    <dbReference type="NCBI Taxonomy" id="1392245"/>
    <lineage>
        <taxon>Eukaryota</taxon>
        <taxon>Fungi</taxon>
        <taxon>Dikarya</taxon>
        <taxon>Ascomycota</taxon>
        <taxon>Pezizomycotina</taxon>
        <taxon>Dothideomycetes</taxon>
        <taxon>Pleosporomycetidae</taxon>
        <taxon>Pleosporales</taxon>
        <taxon>Dothidotthiaceae</taxon>
        <taxon>Dothidotthia</taxon>
    </lineage>
</organism>
<keyword evidence="7 10" id="KW-1133">Transmembrane helix</keyword>
<dbReference type="Gene3D" id="3.90.550.10">
    <property type="entry name" value="Spore Coat Polysaccharide Biosynthesis Protein SpsA, Chain A"/>
    <property type="match status" value="1"/>
</dbReference>
<reference evidence="11" key="1">
    <citation type="journal article" date="2020" name="Stud. Mycol.">
        <title>101 Dothideomycetes genomes: a test case for predicting lifestyles and emergence of pathogens.</title>
        <authorList>
            <person name="Haridas S."/>
            <person name="Albert R."/>
            <person name="Binder M."/>
            <person name="Bloem J."/>
            <person name="Labutti K."/>
            <person name="Salamov A."/>
            <person name="Andreopoulos B."/>
            <person name="Baker S."/>
            <person name="Barry K."/>
            <person name="Bills G."/>
            <person name="Bluhm B."/>
            <person name="Cannon C."/>
            <person name="Castanera R."/>
            <person name="Culley D."/>
            <person name="Daum C."/>
            <person name="Ezra D."/>
            <person name="Gonzalez J."/>
            <person name="Henrissat B."/>
            <person name="Kuo A."/>
            <person name="Liang C."/>
            <person name="Lipzen A."/>
            <person name="Lutzoni F."/>
            <person name="Magnuson J."/>
            <person name="Mondo S."/>
            <person name="Nolan M."/>
            <person name="Ohm R."/>
            <person name="Pangilinan J."/>
            <person name="Park H.-J."/>
            <person name="Ramirez L."/>
            <person name="Alfaro M."/>
            <person name="Sun H."/>
            <person name="Tritt A."/>
            <person name="Yoshinaga Y."/>
            <person name="Zwiers L.-H."/>
            <person name="Turgeon B."/>
            <person name="Goodwin S."/>
            <person name="Spatafora J."/>
            <person name="Crous P."/>
            <person name="Grigoriev I."/>
        </authorList>
    </citation>
    <scope>NUCLEOTIDE SEQUENCE</scope>
    <source>
        <strain evidence="11">CBS 119687</strain>
    </source>
</reference>
<evidence type="ECO:0000256" key="7">
    <source>
        <dbReference type="ARBA" id="ARBA00022989"/>
    </source>
</evidence>
<keyword evidence="3" id="KW-1003">Cell membrane</keyword>
<dbReference type="InterPro" id="IPR004835">
    <property type="entry name" value="Chitin_synth"/>
</dbReference>
<proteinExistence type="predicted"/>
<keyword evidence="9" id="KW-0325">Glycoprotein</keyword>
<evidence type="ECO:0000256" key="9">
    <source>
        <dbReference type="ARBA" id="ARBA00023180"/>
    </source>
</evidence>
<comment type="subcellular location">
    <subcellularLocation>
        <location evidence="1">Cell membrane</location>
        <topology evidence="1">Multi-pass membrane protein</topology>
    </subcellularLocation>
</comment>
<sequence>MDIAKPTITVGLVTNSYNTPSINLTKRRISFSSRSLRTVVEHLPSVNLRRLRFEKYIFLSFIFAVNLIIIYLSRSFSRFYWFLLPITIHRPLLDCLEILAIIILYAFRRANPRMPEVPQTLENLAYLLPCYNETYEELRNSLNSLAEQKHLNAHNKVIIIICDGRFRGRGMTKTTAEYLTENIVEHPSCTPLQDAYTSWDGTQMDVEIVQGRFRSLPVFCIIKEENRGKRDSLILVRSCLHKFNQRNLDSPLGIFSLGFFTKFCNFLIQASMPSVEYVVGMDADTRFDAECTFNLMQIAREGNQVVGVTGQILVDLTTSKPFSIAHLYQNAEYAIGQHRRRLRQNLTSHKVTCLPGCCQLLRVVESTCGDEILRQFGYHPNNKDGLFRTIRSMMSEDRDHVCLVLRENADVETRQCLSALAYTSVPQSFSVFLSQRRRWTLGPVTSDVLLATRKSTGYIERIAATSSVISWSVTLSHSLCFLFRENLDVRTGFILFMLGRFRNIWDILVVFKSSKSLTEVVQCLIGVVMCSTVGQTVTVIIHLYSLYHLDDFRWGKTRVTISDN</sequence>
<keyword evidence="5 11" id="KW-0808">Transferase</keyword>
<accession>A0A6A6A573</accession>
<evidence type="ECO:0000256" key="6">
    <source>
        <dbReference type="ARBA" id="ARBA00022692"/>
    </source>
</evidence>